<dbReference type="RefSeq" id="WP_093314109.1">
    <property type="nucleotide sequence ID" value="NZ_FOZG01000002.1"/>
</dbReference>
<dbReference type="AlphaFoldDB" id="A0A1I6KYK2"/>
<keyword evidence="2" id="KW-1185">Reference proteome</keyword>
<reference evidence="1 2" key="1">
    <citation type="submission" date="2016-10" db="EMBL/GenBank/DDBJ databases">
        <authorList>
            <person name="de Groot N.N."/>
        </authorList>
    </citation>
    <scope>NUCLEOTIDE SEQUENCE [LARGE SCALE GENOMIC DNA]</scope>
    <source>
        <strain evidence="1 2">S5-249</strain>
    </source>
</reference>
<protein>
    <submittedName>
        <fullName evidence="1">Uncharacterized protein</fullName>
    </submittedName>
</protein>
<sequence>MQQDPQSFVRERASPAPASLDWPRLLAALTAYQASTRTAQVAMRVAGLDRPADAAAGALADIVEGRRGWTAAAASLGGRFRAEPPLGRGPQS</sequence>
<evidence type="ECO:0000313" key="2">
    <source>
        <dbReference type="Proteomes" id="UP000198824"/>
    </source>
</evidence>
<name>A0A1I6KYK2_9SPHN</name>
<accession>A0A1I6KYK2</accession>
<evidence type="ECO:0000313" key="1">
    <source>
        <dbReference type="EMBL" id="SFR96267.1"/>
    </source>
</evidence>
<proteinExistence type="predicted"/>
<dbReference type="Proteomes" id="UP000198824">
    <property type="component" value="Unassembled WGS sequence"/>
</dbReference>
<dbReference type="EMBL" id="FOZG01000002">
    <property type="protein sequence ID" value="SFR96267.1"/>
    <property type="molecule type" value="Genomic_DNA"/>
</dbReference>
<organism evidence="1 2">
    <name type="scientific">Sphingomonas jatrophae</name>
    <dbReference type="NCBI Taxonomy" id="1166337"/>
    <lineage>
        <taxon>Bacteria</taxon>
        <taxon>Pseudomonadati</taxon>
        <taxon>Pseudomonadota</taxon>
        <taxon>Alphaproteobacteria</taxon>
        <taxon>Sphingomonadales</taxon>
        <taxon>Sphingomonadaceae</taxon>
        <taxon>Sphingomonas</taxon>
    </lineage>
</organism>
<gene>
    <name evidence="1" type="ORF">SAMN05192580_1963</name>
</gene>
<dbReference type="STRING" id="1166337.SAMN05192580_1963"/>